<sequence>MLNLNGFSLEIVQADEKVGSCKCGTVLYWSVNNLDKALDHFEELGAKLYRGPMAIENGLFYVSNRRPVWQLNWLAWGDHVASGLNGL</sequence>
<dbReference type="EMBL" id="FLQP01000048">
    <property type="protein sequence ID" value="SBS66582.1"/>
    <property type="molecule type" value="Genomic_DNA"/>
</dbReference>
<proteinExistence type="predicted"/>
<accession>A0A1C3IYS7</accession>
<gene>
    <name evidence="1" type="ORF">VAT7223_03254</name>
</gene>
<name>A0A1C3IYS7_9VIBR</name>
<dbReference type="InterPro" id="IPR029068">
    <property type="entry name" value="Glyas_Bleomycin-R_OHBP_Dase"/>
</dbReference>
<dbReference type="AlphaFoldDB" id="A0A1C3IYS7"/>
<dbReference type="SUPFAM" id="SSF54593">
    <property type="entry name" value="Glyoxalase/Bleomycin resistance protein/Dihydroxybiphenyl dioxygenase"/>
    <property type="match status" value="1"/>
</dbReference>
<dbReference type="Proteomes" id="UP000092876">
    <property type="component" value="Unassembled WGS sequence"/>
</dbReference>
<evidence type="ECO:0000313" key="2">
    <source>
        <dbReference type="Proteomes" id="UP000092876"/>
    </source>
</evidence>
<protein>
    <submittedName>
        <fullName evidence="1">Uncharacterized protein</fullName>
    </submittedName>
</protein>
<organism evidence="1 2">
    <name type="scientific">Vibrio atlanticus</name>
    <dbReference type="NCBI Taxonomy" id="693153"/>
    <lineage>
        <taxon>Bacteria</taxon>
        <taxon>Pseudomonadati</taxon>
        <taxon>Pseudomonadota</taxon>
        <taxon>Gammaproteobacteria</taxon>
        <taxon>Vibrionales</taxon>
        <taxon>Vibrionaceae</taxon>
        <taxon>Vibrio</taxon>
    </lineage>
</organism>
<reference evidence="2" key="1">
    <citation type="submission" date="2016-06" db="EMBL/GenBank/DDBJ databases">
        <authorList>
            <person name="Rodrigo-Torres Lidia"/>
            <person name="Arahal R.David."/>
        </authorList>
    </citation>
    <scope>NUCLEOTIDE SEQUENCE [LARGE SCALE GENOMIC DNA]</scope>
    <source>
        <strain evidence="2">CECT 7223</strain>
    </source>
</reference>
<evidence type="ECO:0000313" key="1">
    <source>
        <dbReference type="EMBL" id="SBS66582.1"/>
    </source>
</evidence>